<evidence type="ECO:0000313" key="3">
    <source>
        <dbReference type="Proteomes" id="UP000176339"/>
    </source>
</evidence>
<protein>
    <recommendedName>
        <fullName evidence="1">Glycosyl transferase family 1 domain-containing protein</fullName>
    </recommendedName>
</protein>
<comment type="caution">
    <text evidence="2">The sequence shown here is derived from an EMBL/GenBank/DDBJ whole genome shotgun (WGS) entry which is preliminary data.</text>
</comment>
<feature type="domain" description="Glycosyl transferase family 1" evidence="1">
    <location>
        <begin position="172"/>
        <end position="343"/>
    </location>
</feature>
<evidence type="ECO:0000259" key="1">
    <source>
        <dbReference type="Pfam" id="PF00534"/>
    </source>
</evidence>
<organism evidence="2 3">
    <name type="scientific">Candidatus Doudnabacteria bacterium RIFCSPHIGHO2_01_FULL_49_9</name>
    <dbReference type="NCBI Taxonomy" id="1817827"/>
    <lineage>
        <taxon>Bacteria</taxon>
        <taxon>Candidatus Doudnaibacteriota</taxon>
    </lineage>
</organism>
<dbReference type="InterPro" id="IPR001296">
    <property type="entry name" value="Glyco_trans_1"/>
</dbReference>
<dbReference type="Proteomes" id="UP000176339">
    <property type="component" value="Unassembled WGS sequence"/>
</dbReference>
<sequence>MPTEKAHGYQIMKMCEAFAEAGHDVTLGISSRKNEIKTDPFEYYDVKPVFRIKRIWSIDAVNILPKYGSWISRFSFLLAGKSYLFFQGYDCLYTRELMIGLVFRDFVLEVHDLPENARSTDLRMWQKARRVIVITRALKAGLVGLGIAEQKILVAADGVDLEKFKVQSEKLKVREELGLPQDKKLVMYTGHLYEWKGVGVLLEAAKKFQISNFKFQTQFIFVGGTDDDIKRFKKQAEGLDNVLILGHKPHSIIPKYLAAADVLVLPNSAKIAISKYYSSPLKLFEYMAAGKPIVASDIPSIREVLSEDSAVLVAPDDAAALAEGIRRVFGDPALAGRIADRAQTEAGRYSWTARAQNILDFLV</sequence>
<dbReference type="SUPFAM" id="SSF53756">
    <property type="entry name" value="UDP-Glycosyltransferase/glycogen phosphorylase"/>
    <property type="match status" value="1"/>
</dbReference>
<accession>A0A1F5NYE2</accession>
<dbReference type="Gene3D" id="3.40.50.2000">
    <property type="entry name" value="Glycogen Phosphorylase B"/>
    <property type="match status" value="2"/>
</dbReference>
<evidence type="ECO:0000313" key="2">
    <source>
        <dbReference type="EMBL" id="OGE82644.1"/>
    </source>
</evidence>
<dbReference type="PANTHER" id="PTHR12526">
    <property type="entry name" value="GLYCOSYLTRANSFERASE"/>
    <property type="match status" value="1"/>
</dbReference>
<dbReference type="CDD" id="cd03794">
    <property type="entry name" value="GT4_WbuB-like"/>
    <property type="match status" value="1"/>
</dbReference>
<dbReference type="GO" id="GO:0016757">
    <property type="term" value="F:glycosyltransferase activity"/>
    <property type="evidence" value="ECO:0007669"/>
    <property type="project" value="InterPro"/>
</dbReference>
<dbReference type="AlphaFoldDB" id="A0A1F5NYE2"/>
<dbReference type="Pfam" id="PF00534">
    <property type="entry name" value="Glycos_transf_1"/>
    <property type="match status" value="1"/>
</dbReference>
<dbReference type="PANTHER" id="PTHR12526:SF622">
    <property type="entry name" value="GLYCOSYLTRANSFERASE (GROUP I)"/>
    <property type="match status" value="1"/>
</dbReference>
<dbReference type="EMBL" id="MFEN01000066">
    <property type="protein sequence ID" value="OGE82644.1"/>
    <property type="molecule type" value="Genomic_DNA"/>
</dbReference>
<gene>
    <name evidence="2" type="ORF">A2846_03215</name>
</gene>
<name>A0A1F5NYE2_9BACT</name>
<reference evidence="2 3" key="1">
    <citation type="journal article" date="2016" name="Nat. Commun.">
        <title>Thousands of microbial genomes shed light on interconnected biogeochemical processes in an aquifer system.</title>
        <authorList>
            <person name="Anantharaman K."/>
            <person name="Brown C.T."/>
            <person name="Hug L.A."/>
            <person name="Sharon I."/>
            <person name="Castelle C.J."/>
            <person name="Probst A.J."/>
            <person name="Thomas B.C."/>
            <person name="Singh A."/>
            <person name="Wilkins M.J."/>
            <person name="Karaoz U."/>
            <person name="Brodie E.L."/>
            <person name="Williams K.H."/>
            <person name="Hubbard S.S."/>
            <person name="Banfield J.F."/>
        </authorList>
    </citation>
    <scope>NUCLEOTIDE SEQUENCE [LARGE SCALE GENOMIC DNA]</scope>
</reference>
<proteinExistence type="predicted"/>